<dbReference type="EMBL" id="UZAI01002452">
    <property type="protein sequence ID" value="VDO71699.1"/>
    <property type="molecule type" value="Genomic_DNA"/>
</dbReference>
<evidence type="ECO:0000313" key="2">
    <source>
        <dbReference type="EMBL" id="VDO71699.1"/>
    </source>
</evidence>
<dbReference type="AlphaFoldDB" id="A0A183LRV8"/>
<dbReference type="Proteomes" id="UP000277204">
    <property type="component" value="Unassembled WGS sequence"/>
</dbReference>
<dbReference type="EMBL" id="UZAI01002452">
    <property type="protein sequence ID" value="VDO71697.1"/>
    <property type="molecule type" value="Genomic_DNA"/>
</dbReference>
<keyword evidence="3" id="KW-1185">Reference proteome</keyword>
<gene>
    <name evidence="1" type="ORF">SMRZ_LOCUS6533</name>
    <name evidence="2" type="ORF">SMRZ_LOCUS6535</name>
</gene>
<proteinExistence type="predicted"/>
<name>A0A183LRV8_9TREM</name>
<organism evidence="2 3">
    <name type="scientific">Schistosoma margrebowiei</name>
    <dbReference type="NCBI Taxonomy" id="48269"/>
    <lineage>
        <taxon>Eukaryota</taxon>
        <taxon>Metazoa</taxon>
        <taxon>Spiralia</taxon>
        <taxon>Lophotrochozoa</taxon>
        <taxon>Platyhelminthes</taxon>
        <taxon>Trematoda</taxon>
        <taxon>Digenea</taxon>
        <taxon>Strigeidida</taxon>
        <taxon>Schistosomatoidea</taxon>
        <taxon>Schistosomatidae</taxon>
        <taxon>Schistosoma</taxon>
    </lineage>
</organism>
<evidence type="ECO:0000313" key="3">
    <source>
        <dbReference type="Proteomes" id="UP000277204"/>
    </source>
</evidence>
<sequence>MKQLCDTIKRLAEKYSKPQIPVEDKEGKTITKIQEQRNRWVENFEELLNRPAPLNPPDIEATHTDLPIDVTPPTIEEVRMAVRQINDGKAVAPDNIPPEALKSYTEVTAIILHVRFRKI</sequence>
<reference evidence="2 3" key="1">
    <citation type="submission" date="2018-11" db="EMBL/GenBank/DDBJ databases">
        <authorList>
            <consortium name="Pathogen Informatics"/>
        </authorList>
    </citation>
    <scope>NUCLEOTIDE SEQUENCE [LARGE SCALE GENOMIC DNA]</scope>
    <source>
        <strain evidence="2 3">Zambia</strain>
    </source>
</reference>
<accession>A0A183LRV8</accession>
<protein>
    <submittedName>
        <fullName evidence="2">Uncharacterized protein</fullName>
    </submittedName>
</protein>
<evidence type="ECO:0000313" key="1">
    <source>
        <dbReference type="EMBL" id="VDO71697.1"/>
    </source>
</evidence>